<dbReference type="InParanoid" id="B4CU10"/>
<dbReference type="Proteomes" id="UP000005824">
    <property type="component" value="Unassembled WGS sequence"/>
</dbReference>
<sequence length="60" mass="6186">MPIAIVFPISAPAALAPAKAARKLHALLTQARQLRVSGVVLKDETVLGDSAPEKPALGSE</sequence>
<evidence type="ECO:0000313" key="1">
    <source>
        <dbReference type="EMBL" id="EDY22048.1"/>
    </source>
</evidence>
<dbReference type="AlphaFoldDB" id="B4CU10"/>
<organism evidence="1 2">
    <name type="scientific">Chthoniobacter flavus Ellin428</name>
    <dbReference type="NCBI Taxonomy" id="497964"/>
    <lineage>
        <taxon>Bacteria</taxon>
        <taxon>Pseudomonadati</taxon>
        <taxon>Verrucomicrobiota</taxon>
        <taxon>Spartobacteria</taxon>
        <taxon>Chthoniobacterales</taxon>
        <taxon>Chthoniobacteraceae</taxon>
        <taxon>Chthoniobacter</taxon>
    </lineage>
</organism>
<dbReference type="RefSeq" id="WP_006977500.1">
    <property type="nucleotide sequence ID" value="NZ_ABVL01000001.1"/>
</dbReference>
<proteinExistence type="predicted"/>
<name>B4CU10_9BACT</name>
<accession>B4CU10</accession>
<gene>
    <name evidence="1" type="ORF">CfE428DRAFT_0173</name>
</gene>
<keyword evidence="2" id="KW-1185">Reference proteome</keyword>
<dbReference type="STRING" id="497964.CfE428DRAFT_0173"/>
<protein>
    <submittedName>
        <fullName evidence="1">Uncharacterized protein</fullName>
    </submittedName>
</protein>
<comment type="caution">
    <text evidence="1">The sequence shown here is derived from an EMBL/GenBank/DDBJ whole genome shotgun (WGS) entry which is preliminary data.</text>
</comment>
<evidence type="ECO:0000313" key="2">
    <source>
        <dbReference type="Proteomes" id="UP000005824"/>
    </source>
</evidence>
<dbReference type="EMBL" id="ABVL01000001">
    <property type="protein sequence ID" value="EDY22048.1"/>
    <property type="molecule type" value="Genomic_DNA"/>
</dbReference>
<reference evidence="1 2" key="1">
    <citation type="journal article" date="2011" name="J. Bacteriol.">
        <title>Genome sequence of Chthoniobacter flavus Ellin428, an aerobic heterotrophic soil bacterium.</title>
        <authorList>
            <person name="Kant R."/>
            <person name="van Passel M.W."/>
            <person name="Palva A."/>
            <person name="Lucas S."/>
            <person name="Lapidus A."/>
            <person name="Glavina Del Rio T."/>
            <person name="Dalin E."/>
            <person name="Tice H."/>
            <person name="Bruce D."/>
            <person name="Goodwin L."/>
            <person name="Pitluck S."/>
            <person name="Larimer F.W."/>
            <person name="Land M.L."/>
            <person name="Hauser L."/>
            <person name="Sangwan P."/>
            <person name="de Vos W.M."/>
            <person name="Janssen P.H."/>
            <person name="Smidt H."/>
        </authorList>
    </citation>
    <scope>NUCLEOTIDE SEQUENCE [LARGE SCALE GENOMIC DNA]</scope>
    <source>
        <strain evidence="1 2">Ellin428</strain>
    </source>
</reference>